<dbReference type="SUPFAM" id="SSF51126">
    <property type="entry name" value="Pectin lyase-like"/>
    <property type="match status" value="4"/>
</dbReference>
<dbReference type="InterPro" id="IPR036709">
    <property type="entry name" value="Autotransporte_beta_dom_sf"/>
</dbReference>
<dbReference type="NCBIfam" id="TIGR02601">
    <property type="entry name" value="autotrns_rpt"/>
    <property type="match status" value="7"/>
</dbReference>
<dbReference type="InterPro" id="IPR011050">
    <property type="entry name" value="Pectin_lyase_fold/virulence"/>
</dbReference>
<evidence type="ECO:0000256" key="1">
    <source>
        <dbReference type="ARBA" id="ARBA00022729"/>
    </source>
</evidence>
<dbReference type="InterPro" id="IPR013425">
    <property type="entry name" value="Autotrns_rpt"/>
</dbReference>
<feature type="domain" description="Autotransporter" evidence="2">
    <location>
        <begin position="2022"/>
        <end position="2301"/>
    </location>
</feature>
<dbReference type="InterPro" id="IPR005546">
    <property type="entry name" value="Autotransporte_beta"/>
</dbReference>
<dbReference type="Pfam" id="PF12951">
    <property type="entry name" value="PATR"/>
    <property type="match status" value="8"/>
</dbReference>
<evidence type="ECO:0000313" key="4">
    <source>
        <dbReference type="Proteomes" id="UP000005959"/>
    </source>
</evidence>
<dbReference type="Gene3D" id="2.160.20.20">
    <property type="match status" value="3"/>
</dbReference>
<keyword evidence="1" id="KW-0732">Signal</keyword>
<dbReference type="SUPFAM" id="SSF103515">
    <property type="entry name" value="Autotransporter"/>
    <property type="match status" value="1"/>
</dbReference>
<dbReference type="InterPro" id="IPR012332">
    <property type="entry name" value="Autotransporter_pectin_lyase_C"/>
</dbReference>
<dbReference type="EMBL" id="AGCI01000063">
    <property type="protein sequence ID" value="EHM41819.1"/>
    <property type="molecule type" value="Genomic_DNA"/>
</dbReference>
<dbReference type="InterPro" id="IPR051551">
    <property type="entry name" value="Autotransporter_adhesion"/>
</dbReference>
<dbReference type="GO" id="GO:0019867">
    <property type="term" value="C:outer membrane"/>
    <property type="evidence" value="ECO:0007669"/>
    <property type="project" value="InterPro"/>
</dbReference>
<dbReference type="PATRIC" id="fig|1002364.3.peg.2465"/>
<gene>
    <name evidence="3" type="ORF">HMPREF0454_02739</name>
</gene>
<dbReference type="Pfam" id="PF18883">
    <property type="entry name" value="AC_1"/>
    <property type="match status" value="1"/>
</dbReference>
<dbReference type="Gene3D" id="2.40.128.130">
    <property type="entry name" value="Autotransporter beta-domain"/>
    <property type="match status" value="1"/>
</dbReference>
<organism evidence="3 4">
    <name type="scientific">Hafnia alvei ATCC 51873</name>
    <dbReference type="NCBI Taxonomy" id="1002364"/>
    <lineage>
        <taxon>Bacteria</taxon>
        <taxon>Pseudomonadati</taxon>
        <taxon>Pseudomonadota</taxon>
        <taxon>Gammaproteobacteria</taxon>
        <taxon>Enterobacterales</taxon>
        <taxon>Hafniaceae</taxon>
        <taxon>Hafnia</taxon>
    </lineage>
</organism>
<dbReference type="PROSITE" id="PS51208">
    <property type="entry name" value="AUTOTRANSPORTER"/>
    <property type="match status" value="1"/>
</dbReference>
<proteinExistence type="predicted"/>
<dbReference type="PANTHER" id="PTHR35037:SF3">
    <property type="entry name" value="C-TERMINAL REGION OF AIDA-LIKE PROTEIN"/>
    <property type="match status" value="1"/>
</dbReference>
<dbReference type="InterPro" id="IPR006315">
    <property type="entry name" value="OM_autotransptr_brl_dom"/>
</dbReference>
<sequence length="2301" mass="231677">MLCEYNGRKTKNRQYVLNDYPFNKLYIALKIILLSSLMGTSTAYAVDLPSSAAGCLDGTSECQITHAQGTDFTVTSNITSPTNGVSTDASVVDSTFTVNPNISVTGGGSSAGFKFVGGNGNTLTNNGFIRGDAGIEFSNESNFTLINNGTIDGSGNTNALANIGTGFTLTNNEGAIITAPDTVIEGSTSGGGVTINNAGAITPDDGSHGVSIKLFGDNNTINLNTSSVISGDVQLDVNKTNNQLNLLGGSQSIGVFNNYVNSNSINFLNIDAAGKEWDISGTLPVSNAIHISNGNVVVTGTLINSGTGSTTLDAGTLLQIGNGGTRGEVNDNIINNATLIFNRSDDLTFAGIISGSGAVEQAGNGTTRLDSSSTYTGTTRIMSGTLQTGIADAFANSSSVVVSSGATLDLNDYNQQVQNLSGNGNIDLGSATLTINDSLSGGLNSAISGSGGLVKEGTGTLTLAGNSTYTGGTQINAGEVSTVTDTALGALTSDVTINNNAILAVGTSDFAHPITLGSGGGTVIGTAGMTDSGLIDGSGHLTMQGIIRLTADNTYTGGTTINTNSTLSLGFGTPTGSVQGDITNNGVLAFNRTNDMTLNGTIDGGGRVDVFGAGTTTLTGANSYSGGTNIALGTVRLTGNGTLGSGAITLAAPGTLHIDAPTGGSYTFNNALTGGGTLQANLAATTDSFTLGAATGNTFNGTIKLGQGQFSLSGGNTTALTNATLQLDTGNTTTMAVTDQSIGNLTFNGGTMAWSGQTPPQTPVGKVNVTNLTLTRGTVQVDVPETSGIPNPMPAPGLNLLAQDDGETQTQLVAASGTVSGNAASLGLVDSRGQAVNNPQTVAITEGGTTVANGSYDFMLSSGSNNDGLYLSYGLKALNLQNGQTLHLAPDSGASSNSAALNAQLTGSGNLDVNGSASATKTLTLNNVNNSYTGTTTVSGGSLVAGSDNALGSTSKLILASATGFDLNGKTQTLGSLSGAAGSTLNLNGGKLTLSQGGQSDGRLTGAGTLALNGGTTTINGANSGLSAAVTLNNTAQALLSDVAGLGVGTVNLNGTGTELRLNNASGTLANPLSGTGDAHLQGNSSVLLSGNNSGFSGSFTLDSGTTLTTSAAQNLGTAVINNSGALLLDSNTGWTFGNALSGSGTLEKSGSGNITIGSANTFSGATTISAGTLSLTNAQGLGSGAATIAPQSKLALNFSNGNFSNAVNNAGLLTVSGDANQLSGNISDNGTNQISATHLAIAGDNSRFTGLWDLAAGSSTTVTAAQNLGAGSAQLNGTLNVTPASGNFAFTNALSGQGVLNVAMNSAADNFSFGAGSGSAYTGLVSLGQGTFTLSGANNQTLTNATLQNQSANQTVGAGTQKIGNVILNGGNSTFDVLTHSLIQTDKLALNGGEVWVNGLGSQPNPANAQGEPLLQQDDIIGDPLILSQSNSGSAAHLTLMDGSGNALVPTTADVTQLGKVVGIGTYGYGLTGSDLLEQSGLFLYSGLLKLELLAGQQVSLIQNANAPLGGNELHAQITGAGGLLVDVVNTVTLNNPLNDYTGQTTVNNGTLRLGVDHSLGKTSSVDMLGSSQLDLNGKTQSIGALNSASGTIVNLNGGNLTITDSQRAAGDTNGGTVSGRLVGSGQLVIDPSVLTIDGANPDLSATTLVIGGSEARLNNVQGLGTGSITLDGSNDLLTFNTFNGQTASGALNNTLLGKGSVQLNSSEVITLAADNRAFGGNFTIGKDATLIATAPQNLGSASISDNGTLQLDNSADMNLTNSVTGSGGLVKSGSGTLTVYQPDYSGTTNISNGTLIVGDGTKSDARLGADGAGVVTVASGATLAGNGTVSGDVVNNGSLASLNGVSAYTSAAATVLKLSGNLTNNGLLQLAGSSIGNTLSVAGNYTGGGVLALQTVLGGDNSATDKLLVAGNTSGTTQVTVKNAGGSGAQTNTGIQVIDVGGQSDGVFNLTGRAVAGAYEYHLVKNTSNGDWYLQSQDSTPTPPNHYRPEPGAYLANQQAAQNMFLQTLYDRSGAVRNQQDSDSVKGWVRLGGDYTKQKSNGSLFDEKTHTTLVQVGSDLYQLDGADGDQIKAGIMAAYGHSTSSVSVQNSGYEAKGQVNGYSLGAYGTWYAQADRVSGAYVDSWVQHAWYKNHVNGDDLPQESYNSQGTDVSVETGYGMALKQSEEVRWMVTPQAQLIYSHYDTSGHTEQNGTEVNANGDDGIRTRVGVRLTRQNIQVLNSAQPFVEVNWYNGKPASDSVDFNQVRFENATATNRYEAKVGISGNITQQWQGYGQISSTWGNNSYQGYQGMVGVKYQW</sequence>
<dbReference type="HOGENOM" id="CLU_233614_0_0_6"/>
<accession>G9Y7Z3</accession>
<evidence type="ECO:0000259" key="2">
    <source>
        <dbReference type="PROSITE" id="PS51208"/>
    </source>
</evidence>
<dbReference type="Proteomes" id="UP000005959">
    <property type="component" value="Unassembled WGS sequence"/>
</dbReference>
<dbReference type="PANTHER" id="PTHR35037">
    <property type="entry name" value="C-TERMINAL REGION OF AIDA-LIKE PROTEIN"/>
    <property type="match status" value="1"/>
</dbReference>
<evidence type="ECO:0000313" key="3">
    <source>
        <dbReference type="EMBL" id="EHM41819.1"/>
    </source>
</evidence>
<dbReference type="NCBIfam" id="TIGR01414">
    <property type="entry name" value="autotrans_barl"/>
    <property type="match status" value="1"/>
</dbReference>
<comment type="caution">
    <text evidence="3">The sequence shown here is derived from an EMBL/GenBank/DDBJ whole genome shotgun (WGS) entry which is preliminary data.</text>
</comment>
<name>G9Y7Z3_HAFAL</name>
<dbReference type="InterPro" id="IPR043990">
    <property type="entry name" value="AC_1"/>
</dbReference>
<reference evidence="3 4" key="1">
    <citation type="submission" date="2011-08" db="EMBL/GenBank/DDBJ databases">
        <authorList>
            <person name="Weinstock G."/>
            <person name="Sodergren E."/>
            <person name="Clifton S."/>
            <person name="Fulton L."/>
            <person name="Fulton B."/>
            <person name="Courtney L."/>
            <person name="Fronick C."/>
            <person name="Harrison M."/>
            <person name="Strong C."/>
            <person name="Farmer C."/>
            <person name="Delahaunty K."/>
            <person name="Markovic C."/>
            <person name="Hall O."/>
            <person name="Minx P."/>
            <person name="Tomlinson C."/>
            <person name="Mitreva M."/>
            <person name="Hou S."/>
            <person name="Chen J."/>
            <person name="Wollam A."/>
            <person name="Pepin K.H."/>
            <person name="Johnson M."/>
            <person name="Bhonagiri V."/>
            <person name="Zhang X."/>
            <person name="Suruliraj S."/>
            <person name="Warren W."/>
            <person name="Chinwalla A."/>
            <person name="Mardis E.R."/>
            <person name="Wilson R.K."/>
        </authorList>
    </citation>
    <scope>NUCLEOTIDE SEQUENCE [LARGE SCALE GENOMIC DNA]</scope>
    <source>
        <strain evidence="3 4">ATCC 51873</strain>
    </source>
</reference>
<protein>
    <submittedName>
        <fullName evidence="3">Outer membrane autotransporter barrel domain protein</fullName>
    </submittedName>
</protein>
<dbReference type="SMART" id="SM00869">
    <property type="entry name" value="Autotransporter"/>
    <property type="match status" value="1"/>
</dbReference>
<dbReference type="CDD" id="cd01344">
    <property type="entry name" value="PL2_Passenger_AT"/>
    <property type="match status" value="1"/>
</dbReference>